<name>A0A0A9GU16_ARUDO</name>
<proteinExistence type="predicted"/>
<dbReference type="AlphaFoldDB" id="A0A0A9GU16"/>
<evidence type="ECO:0000313" key="1">
    <source>
        <dbReference type="EMBL" id="JAE27024.1"/>
    </source>
</evidence>
<accession>A0A0A9GU16</accession>
<dbReference type="EMBL" id="GBRH01170872">
    <property type="protein sequence ID" value="JAE27024.1"/>
    <property type="molecule type" value="Transcribed_RNA"/>
</dbReference>
<sequence length="25" mass="2851">MYMVYGTLSLLNNLFAVQFHTTSSL</sequence>
<reference evidence="1" key="1">
    <citation type="submission" date="2014-09" db="EMBL/GenBank/DDBJ databases">
        <authorList>
            <person name="Magalhaes I.L.F."/>
            <person name="Oliveira U."/>
            <person name="Santos F.R."/>
            <person name="Vidigal T.H.D.A."/>
            <person name="Brescovit A.D."/>
            <person name="Santos A.J."/>
        </authorList>
    </citation>
    <scope>NUCLEOTIDE SEQUENCE</scope>
    <source>
        <tissue evidence="1">Shoot tissue taken approximately 20 cm above the soil surface</tissue>
    </source>
</reference>
<protein>
    <submittedName>
        <fullName evidence="1">Uncharacterized protein</fullName>
    </submittedName>
</protein>
<organism evidence="1">
    <name type="scientific">Arundo donax</name>
    <name type="common">Giant reed</name>
    <name type="synonym">Donax arundinaceus</name>
    <dbReference type="NCBI Taxonomy" id="35708"/>
    <lineage>
        <taxon>Eukaryota</taxon>
        <taxon>Viridiplantae</taxon>
        <taxon>Streptophyta</taxon>
        <taxon>Embryophyta</taxon>
        <taxon>Tracheophyta</taxon>
        <taxon>Spermatophyta</taxon>
        <taxon>Magnoliopsida</taxon>
        <taxon>Liliopsida</taxon>
        <taxon>Poales</taxon>
        <taxon>Poaceae</taxon>
        <taxon>PACMAD clade</taxon>
        <taxon>Arundinoideae</taxon>
        <taxon>Arundineae</taxon>
        <taxon>Arundo</taxon>
    </lineage>
</organism>
<reference evidence="1" key="2">
    <citation type="journal article" date="2015" name="Data Brief">
        <title>Shoot transcriptome of the giant reed, Arundo donax.</title>
        <authorList>
            <person name="Barrero R.A."/>
            <person name="Guerrero F.D."/>
            <person name="Moolhuijzen P."/>
            <person name="Goolsby J.A."/>
            <person name="Tidwell J."/>
            <person name="Bellgard S.E."/>
            <person name="Bellgard M.I."/>
        </authorList>
    </citation>
    <scope>NUCLEOTIDE SEQUENCE</scope>
    <source>
        <tissue evidence="1">Shoot tissue taken approximately 20 cm above the soil surface</tissue>
    </source>
</reference>